<dbReference type="Gene3D" id="1.10.150.20">
    <property type="entry name" value="5' to 3' exonuclease, C-terminal subdomain"/>
    <property type="match status" value="1"/>
</dbReference>
<organism evidence="1 2">
    <name type="scientific">Jilunia laotingensis</name>
    <dbReference type="NCBI Taxonomy" id="2763675"/>
    <lineage>
        <taxon>Bacteria</taxon>
        <taxon>Pseudomonadati</taxon>
        <taxon>Bacteroidota</taxon>
        <taxon>Bacteroidia</taxon>
        <taxon>Bacteroidales</taxon>
        <taxon>Bacteroidaceae</taxon>
        <taxon>Jilunia</taxon>
    </lineage>
</organism>
<dbReference type="EMBL" id="JACRTF010000001">
    <property type="protein sequence ID" value="MBC8592536.1"/>
    <property type="molecule type" value="Genomic_DNA"/>
</dbReference>
<reference evidence="1" key="1">
    <citation type="submission" date="2020-08" db="EMBL/GenBank/DDBJ databases">
        <title>Genome public.</title>
        <authorList>
            <person name="Liu C."/>
            <person name="Sun Q."/>
        </authorList>
    </citation>
    <scope>NUCLEOTIDE SEQUENCE</scope>
    <source>
        <strain evidence="1">N12</strain>
    </source>
</reference>
<dbReference type="Proteomes" id="UP000651085">
    <property type="component" value="Unassembled WGS sequence"/>
</dbReference>
<dbReference type="GO" id="GO:0003677">
    <property type="term" value="F:DNA binding"/>
    <property type="evidence" value="ECO:0007669"/>
    <property type="project" value="UniProtKB-KW"/>
</dbReference>
<comment type="caution">
    <text evidence="1">The sequence shown here is derived from an EMBL/GenBank/DDBJ whole genome shotgun (WGS) entry which is preliminary data.</text>
</comment>
<evidence type="ECO:0000313" key="1">
    <source>
        <dbReference type="EMBL" id="MBC8592536.1"/>
    </source>
</evidence>
<dbReference type="AlphaFoldDB" id="A0A926F366"/>
<gene>
    <name evidence="1" type="ORF">H8744_04600</name>
</gene>
<sequence>MANWHSILQMSQKYGIPESTLRGWKCLGYITSSTVDNVVMLDEEDLIRFLDIKRTKGMKSDSLEKMIKEKEQERDILLSQLDDNLYLLKTQKLFEPLYKIIIRELGGLITDGSDRDIFVSISLGEPIVQVAERHKMTYDQVTTRYGQIFEELGKNPERISTYRKQVMTLLFGKYDTDYPTKIDLSQIVSERACRILHKLDIKTVHQLLQYTSQHGWPALKRLEGMGISTYKEIINALFNANFIIIRKDQSIALSPEIAAYLL</sequence>
<keyword evidence="1" id="KW-0238">DNA-binding</keyword>
<evidence type="ECO:0000313" key="2">
    <source>
        <dbReference type="Proteomes" id="UP000651085"/>
    </source>
</evidence>
<dbReference type="SUPFAM" id="SSF47789">
    <property type="entry name" value="C-terminal domain of RNA polymerase alpha subunit"/>
    <property type="match status" value="1"/>
</dbReference>
<dbReference type="RefSeq" id="WP_262433710.1">
    <property type="nucleotide sequence ID" value="NZ_JACRTF010000001.1"/>
</dbReference>
<accession>A0A926F366</accession>
<protein>
    <submittedName>
        <fullName evidence="1">DNA-binding protein</fullName>
    </submittedName>
</protein>
<keyword evidence="2" id="KW-1185">Reference proteome</keyword>
<name>A0A926F366_9BACT</name>
<proteinExistence type="predicted"/>